<name>A0ACC2TWS1_9FUNG</name>
<keyword evidence="2" id="KW-1185">Reference proteome</keyword>
<evidence type="ECO:0000313" key="2">
    <source>
        <dbReference type="Proteomes" id="UP001165960"/>
    </source>
</evidence>
<dbReference type="EMBL" id="QTSX02002136">
    <property type="protein sequence ID" value="KAJ9078806.1"/>
    <property type="molecule type" value="Genomic_DNA"/>
</dbReference>
<proteinExistence type="predicted"/>
<accession>A0ACC2TWS1</accession>
<gene>
    <name evidence="1" type="ORF">DSO57_1002867</name>
</gene>
<reference evidence="1" key="1">
    <citation type="submission" date="2022-04" db="EMBL/GenBank/DDBJ databases">
        <title>Genome of the entomopathogenic fungus Entomophthora muscae.</title>
        <authorList>
            <person name="Elya C."/>
            <person name="Lovett B.R."/>
            <person name="Lee E."/>
            <person name="Macias A.M."/>
            <person name="Hajek A.E."/>
            <person name="De Bivort B.L."/>
            <person name="Kasson M.T."/>
            <person name="De Fine Licht H.H."/>
            <person name="Stajich J.E."/>
        </authorList>
    </citation>
    <scope>NUCLEOTIDE SEQUENCE</scope>
    <source>
        <strain evidence="1">Berkeley</strain>
    </source>
</reference>
<dbReference type="Proteomes" id="UP001165960">
    <property type="component" value="Unassembled WGS sequence"/>
</dbReference>
<evidence type="ECO:0000313" key="1">
    <source>
        <dbReference type="EMBL" id="KAJ9078806.1"/>
    </source>
</evidence>
<protein>
    <submittedName>
        <fullName evidence="1">Uncharacterized protein</fullName>
    </submittedName>
</protein>
<sequence length="201" mass="22201">MQIIGLISAVLHFSLGVDASPIESSASLASLPLDTLLLQKAGQTLELTNKAPADKGVTLNRRAGPIAMDEGDQQENDSGGMFSYIKNKAKAVSKNIKEYIKEKIHEHREGFSKGFDALMTKGKEMLSKHTKHSQEQTGKINKEDLKLFLQALLEEEQTPTPGKPREENEDPNPKKDAEPIDPIKLQSRLQKIFHVGSGYDP</sequence>
<organism evidence="1 2">
    <name type="scientific">Entomophthora muscae</name>
    <dbReference type="NCBI Taxonomy" id="34485"/>
    <lineage>
        <taxon>Eukaryota</taxon>
        <taxon>Fungi</taxon>
        <taxon>Fungi incertae sedis</taxon>
        <taxon>Zoopagomycota</taxon>
        <taxon>Entomophthoromycotina</taxon>
        <taxon>Entomophthoromycetes</taxon>
        <taxon>Entomophthorales</taxon>
        <taxon>Entomophthoraceae</taxon>
        <taxon>Entomophthora</taxon>
    </lineage>
</organism>
<comment type="caution">
    <text evidence="1">The sequence shown here is derived from an EMBL/GenBank/DDBJ whole genome shotgun (WGS) entry which is preliminary data.</text>
</comment>